<dbReference type="AlphaFoldDB" id="A0A0H3ZPM9"/>
<name>A0A0H3ZPM9_9VIBR</name>
<proteinExistence type="predicted"/>
<organism evidence="1">
    <name type="scientific">Vibrio crassostreae</name>
    <dbReference type="NCBI Taxonomy" id="246167"/>
    <lineage>
        <taxon>Bacteria</taxon>
        <taxon>Pseudomonadati</taxon>
        <taxon>Pseudomonadota</taxon>
        <taxon>Gammaproteobacteria</taxon>
        <taxon>Vibrionales</taxon>
        <taxon>Vibrionaceae</taxon>
        <taxon>Vibrio</taxon>
    </lineage>
</organism>
<accession>A0A0H3ZPM9</accession>
<evidence type="ECO:0000313" key="1">
    <source>
        <dbReference type="EMBL" id="AKN38160.1"/>
    </source>
</evidence>
<reference evidence="1" key="1">
    <citation type="journal article" date="2015" name="MBio">
        <title>Eco-Evolutionary Dynamics of Episomes among Ecologically Cohesive Bacterial Populations.</title>
        <authorList>
            <person name="Xue H."/>
            <person name="Cordero O.X."/>
            <person name="Camas F.M."/>
            <person name="Trimble W."/>
            <person name="Meyer F."/>
            <person name="Guglielmini J."/>
            <person name="Rocha E.P."/>
            <person name="Polz M.F."/>
        </authorList>
    </citation>
    <scope>NUCLEOTIDE SEQUENCE</scope>
    <source>
        <strain evidence="1">1F_243</strain>
    </source>
</reference>
<sequence>MINNQQQVIELLSSINRSLAISAQSDLKVSGKDGTIKDIESLKVDSSDLSGGESNKISDMGKLFGGDKSWKFK</sequence>
<dbReference type="EMBL" id="KP795569">
    <property type="protein sequence ID" value="AKN38160.1"/>
    <property type="molecule type" value="Genomic_DNA"/>
</dbReference>
<protein>
    <submittedName>
        <fullName evidence="1">Uncharacterized protein</fullName>
    </submittedName>
</protein>